<dbReference type="InterPro" id="IPR050557">
    <property type="entry name" value="RTX_toxin/Mannuronan_C5-epim"/>
</dbReference>
<feature type="region of interest" description="Disordered" evidence="3">
    <location>
        <begin position="21"/>
        <end position="45"/>
    </location>
</feature>
<dbReference type="InterPro" id="IPR011049">
    <property type="entry name" value="Serralysin-like_metalloprot_C"/>
</dbReference>
<evidence type="ECO:0000256" key="2">
    <source>
        <dbReference type="ARBA" id="ARBA00022525"/>
    </source>
</evidence>
<dbReference type="Pfam" id="PF00353">
    <property type="entry name" value="HemolysinCabind"/>
    <property type="match status" value="2"/>
</dbReference>
<dbReference type="InterPro" id="IPR018511">
    <property type="entry name" value="Hemolysin-typ_Ca-bd_CS"/>
</dbReference>
<accession>A0A2T6K890</accession>
<name>A0A2T6K890_9RHOB</name>
<dbReference type="Gene3D" id="2.150.10.10">
    <property type="entry name" value="Serralysin-like metalloprotease, C-terminal"/>
    <property type="match status" value="2"/>
</dbReference>
<dbReference type="PANTHER" id="PTHR38340">
    <property type="entry name" value="S-LAYER PROTEIN"/>
    <property type="match status" value="1"/>
</dbReference>
<dbReference type="InterPro" id="IPR001343">
    <property type="entry name" value="Hemolysn_Ca-bd"/>
</dbReference>
<dbReference type="RefSeq" id="WP_168769538.1">
    <property type="nucleotide sequence ID" value="NZ_QBUD01000016.1"/>
</dbReference>
<evidence type="ECO:0000256" key="3">
    <source>
        <dbReference type="SAM" id="MobiDB-lite"/>
    </source>
</evidence>
<dbReference type="GO" id="GO:0005576">
    <property type="term" value="C:extracellular region"/>
    <property type="evidence" value="ECO:0007669"/>
    <property type="project" value="UniProtKB-SubCell"/>
</dbReference>
<dbReference type="PRINTS" id="PR00313">
    <property type="entry name" value="CABNDNGRPT"/>
</dbReference>
<keyword evidence="5" id="KW-1185">Reference proteome</keyword>
<dbReference type="PANTHER" id="PTHR38340:SF1">
    <property type="entry name" value="S-LAYER PROTEIN"/>
    <property type="match status" value="1"/>
</dbReference>
<evidence type="ECO:0000313" key="4">
    <source>
        <dbReference type="EMBL" id="PUB10904.1"/>
    </source>
</evidence>
<protein>
    <submittedName>
        <fullName evidence="4">Hemolysin type calcium-binding protein</fullName>
    </submittedName>
</protein>
<keyword evidence="2" id="KW-0964">Secreted</keyword>
<evidence type="ECO:0000256" key="1">
    <source>
        <dbReference type="ARBA" id="ARBA00004613"/>
    </source>
</evidence>
<proteinExistence type="predicted"/>
<dbReference type="EMBL" id="QBUD01000016">
    <property type="protein sequence ID" value="PUB10904.1"/>
    <property type="molecule type" value="Genomic_DNA"/>
</dbReference>
<dbReference type="Proteomes" id="UP000244523">
    <property type="component" value="Unassembled WGS sequence"/>
</dbReference>
<dbReference type="SUPFAM" id="SSF51120">
    <property type="entry name" value="beta-Roll"/>
    <property type="match status" value="2"/>
</dbReference>
<comment type="subcellular location">
    <subcellularLocation>
        <location evidence="1">Secreted</location>
    </subcellularLocation>
</comment>
<evidence type="ECO:0000313" key="5">
    <source>
        <dbReference type="Proteomes" id="UP000244523"/>
    </source>
</evidence>
<dbReference type="AlphaFoldDB" id="A0A2T6K890"/>
<dbReference type="PROSITE" id="PS00330">
    <property type="entry name" value="HEMOLYSIN_CALCIUM"/>
    <property type="match status" value="3"/>
</dbReference>
<feature type="compositionally biased region" description="Acidic residues" evidence="3">
    <location>
        <begin position="22"/>
        <end position="42"/>
    </location>
</feature>
<dbReference type="GO" id="GO:0005509">
    <property type="term" value="F:calcium ion binding"/>
    <property type="evidence" value="ECO:0007669"/>
    <property type="project" value="InterPro"/>
</dbReference>
<gene>
    <name evidence="4" type="ORF">C8N45_11677</name>
</gene>
<organism evidence="4 5">
    <name type="scientific">Yoonia sediminilitoris</name>
    <dbReference type="NCBI Taxonomy" id="1286148"/>
    <lineage>
        <taxon>Bacteria</taxon>
        <taxon>Pseudomonadati</taxon>
        <taxon>Pseudomonadota</taxon>
        <taxon>Alphaproteobacteria</taxon>
        <taxon>Rhodobacterales</taxon>
        <taxon>Paracoccaceae</taxon>
        <taxon>Yoonia</taxon>
    </lineage>
</organism>
<reference evidence="4 5" key="1">
    <citation type="submission" date="2018-04" db="EMBL/GenBank/DDBJ databases">
        <title>Genomic Encyclopedia of Archaeal and Bacterial Type Strains, Phase II (KMG-II): from individual species to whole genera.</title>
        <authorList>
            <person name="Goeker M."/>
        </authorList>
    </citation>
    <scope>NUCLEOTIDE SEQUENCE [LARGE SCALE GENOMIC DNA]</scope>
    <source>
        <strain evidence="4 5">DSM 29955</strain>
    </source>
</reference>
<sequence>MDLTLLLLLGLGLAIAVPIFGGDDDQTEPEAPEQREVEEEDAFGNPGDNIIIGDFQDNVIDGTDGNDAIKGLKGDDTINGGAGIDTLAGGFGNDIVRGGDDRDVITGFDGDDQLFGDAGNDTIQGGAGNDRIDGGLGFDILRGGDDDDVVLGGAAAIRGDGGDLVLDDARGDIARGLDGNDKVYIWGRGGLAVGGEGDDKLVLVTGQGTLEDEDGPTEFFVLANAEDDTILTRATITEFNPFEDVLTLTVDGDPGAGPAPEVEVFAEEQTRTEGDREVRGVFVKAQLVGPDIPGSEEAGAFLRGATLDQLNADNVRVAFTENADYFDPEQTVIDVEEYLLAPRVPPPPAA</sequence>
<comment type="caution">
    <text evidence="4">The sequence shown here is derived from an EMBL/GenBank/DDBJ whole genome shotgun (WGS) entry which is preliminary data.</text>
</comment>